<reference evidence="2 3" key="1">
    <citation type="submission" date="2020-08" db="EMBL/GenBank/DDBJ databases">
        <title>Genomic Encyclopedia of Type Strains, Phase IV (KMG-IV): sequencing the most valuable type-strain genomes for metagenomic binning, comparative biology and taxonomic classification.</title>
        <authorList>
            <person name="Goeker M."/>
        </authorList>
    </citation>
    <scope>NUCLEOTIDE SEQUENCE [LARGE SCALE GENOMIC DNA]</scope>
    <source>
        <strain evidence="2 3">DSM 106739</strain>
    </source>
</reference>
<protein>
    <submittedName>
        <fullName evidence="2">Uncharacterized protein</fullName>
    </submittedName>
</protein>
<keyword evidence="1" id="KW-0732">Signal</keyword>
<evidence type="ECO:0000256" key="1">
    <source>
        <dbReference type="SAM" id="SignalP"/>
    </source>
</evidence>
<feature type="chain" id="PRO_5032658214" evidence="1">
    <location>
        <begin position="18"/>
        <end position="142"/>
    </location>
</feature>
<organism evidence="2 3">
    <name type="scientific">Niveibacterium umoris</name>
    <dbReference type="NCBI Taxonomy" id="1193620"/>
    <lineage>
        <taxon>Bacteria</taxon>
        <taxon>Pseudomonadati</taxon>
        <taxon>Pseudomonadota</taxon>
        <taxon>Betaproteobacteria</taxon>
        <taxon>Rhodocyclales</taxon>
        <taxon>Rhodocyclaceae</taxon>
        <taxon>Niveibacterium</taxon>
    </lineage>
</organism>
<dbReference type="Proteomes" id="UP000561045">
    <property type="component" value="Unassembled WGS sequence"/>
</dbReference>
<gene>
    <name evidence="2" type="ORF">GGR36_002956</name>
</gene>
<name>A0A840BKU6_9RHOO</name>
<evidence type="ECO:0000313" key="2">
    <source>
        <dbReference type="EMBL" id="MBB4013610.1"/>
    </source>
</evidence>
<proteinExistence type="predicted"/>
<dbReference type="RefSeq" id="WP_183635516.1">
    <property type="nucleotide sequence ID" value="NZ_BAABLE010000005.1"/>
</dbReference>
<keyword evidence="3" id="KW-1185">Reference proteome</keyword>
<evidence type="ECO:0000313" key="3">
    <source>
        <dbReference type="Proteomes" id="UP000561045"/>
    </source>
</evidence>
<feature type="signal peptide" evidence="1">
    <location>
        <begin position="1"/>
        <end position="17"/>
    </location>
</feature>
<dbReference type="EMBL" id="JACIET010000002">
    <property type="protein sequence ID" value="MBB4013610.1"/>
    <property type="molecule type" value="Genomic_DNA"/>
</dbReference>
<dbReference type="AlphaFoldDB" id="A0A840BKU6"/>
<sequence length="142" mass="15119">MRAALLAVALSGGVAYAAAPASVWQFGTSTFALYGVDQLSEKGEACINNELTLVLRQMINEKLKPAGEPLNINHPMVTGVMNGTSVKIVPITGGRTEYWLPVKPGAQSVIVRRYGMSFEGVTLVDRATLPDLSACLALDAKR</sequence>
<accession>A0A840BKU6</accession>
<comment type="caution">
    <text evidence="2">The sequence shown here is derived from an EMBL/GenBank/DDBJ whole genome shotgun (WGS) entry which is preliminary data.</text>
</comment>